<dbReference type="EMBL" id="AP027079">
    <property type="protein sequence ID" value="BDU68409.1"/>
    <property type="molecule type" value="Genomic_DNA"/>
</dbReference>
<evidence type="ECO:0000313" key="1">
    <source>
        <dbReference type="EMBL" id="BDU68409.1"/>
    </source>
</evidence>
<gene>
    <name evidence="1" type="ORF">GETHOR_05100</name>
</gene>
<sequence length="241" mass="27481">MRVRLASFVRWHYQPYFGVPVTWYQMFAKGHHGYPQPEDSYDLEMYDSVCQRCGIHGHQSNPIRLRSTSMAVHSHFIQPNWVFDLFLLHPEVEILLLKEGFTAISFQPVIEHRSNAISSNYRQLCIQTISPSVEVSQLPKVTCVPNNEESQFDCPGVKRYPPEAPFCGQIKSHPPTEIVLNHSDLPSAPDLFQSAEWFGSGAGAFRLTICSDRFRDFVIQHKLRGVGFNALQLTGHSHRAT</sequence>
<organism evidence="1 2">
    <name type="scientific">Geothrix oryzae</name>
    <dbReference type="NCBI Taxonomy" id="2927975"/>
    <lineage>
        <taxon>Bacteria</taxon>
        <taxon>Pseudomonadati</taxon>
        <taxon>Acidobacteriota</taxon>
        <taxon>Holophagae</taxon>
        <taxon>Holophagales</taxon>
        <taxon>Holophagaceae</taxon>
        <taxon>Geothrix</taxon>
    </lineage>
</organism>
<protein>
    <submittedName>
        <fullName evidence="1">Uncharacterized protein</fullName>
    </submittedName>
</protein>
<reference evidence="2" key="1">
    <citation type="journal article" date="2023" name="Int. J. Syst. Evol. Microbiol.">
        <title>Mesoterricola silvestris gen. nov., sp. nov., Mesoterricola sediminis sp. nov., Geothrix oryzae sp. nov., Geothrix edaphica sp. nov., Geothrix rubra sp. nov., and Geothrix limicola sp. nov., six novel members of Acidobacteriota isolated from soils.</title>
        <authorList>
            <person name="Itoh H."/>
            <person name="Sugisawa Y."/>
            <person name="Mise K."/>
            <person name="Xu Z."/>
            <person name="Kuniyasu M."/>
            <person name="Ushijima N."/>
            <person name="Kawano K."/>
            <person name="Kobayashi E."/>
            <person name="Shiratori Y."/>
            <person name="Masuda Y."/>
            <person name="Senoo K."/>
        </authorList>
    </citation>
    <scope>NUCLEOTIDE SEQUENCE [LARGE SCALE GENOMIC DNA]</scope>
    <source>
        <strain evidence="2">Red222</strain>
    </source>
</reference>
<dbReference type="Proteomes" id="UP001242010">
    <property type="component" value="Chromosome"/>
</dbReference>
<accession>A0ABN6UUI3</accession>
<keyword evidence="2" id="KW-1185">Reference proteome</keyword>
<proteinExistence type="predicted"/>
<name>A0ABN6UUI3_9BACT</name>
<evidence type="ECO:0000313" key="2">
    <source>
        <dbReference type="Proteomes" id="UP001242010"/>
    </source>
</evidence>